<dbReference type="Proteomes" id="UP000053890">
    <property type="component" value="Unassembled WGS sequence"/>
</dbReference>
<gene>
    <name evidence="1" type="ORF">RHOBADRAFT_64672</name>
</gene>
<dbReference type="RefSeq" id="XP_018273222.1">
    <property type="nucleotide sequence ID" value="XM_018418547.1"/>
</dbReference>
<dbReference type="AlphaFoldDB" id="A0A194S8W8"/>
<organism evidence="1 2">
    <name type="scientific">Rhodotorula graminis (strain WP1)</name>
    <dbReference type="NCBI Taxonomy" id="578459"/>
    <lineage>
        <taxon>Eukaryota</taxon>
        <taxon>Fungi</taxon>
        <taxon>Dikarya</taxon>
        <taxon>Basidiomycota</taxon>
        <taxon>Pucciniomycotina</taxon>
        <taxon>Microbotryomycetes</taxon>
        <taxon>Sporidiobolales</taxon>
        <taxon>Sporidiobolaceae</taxon>
        <taxon>Rhodotorula</taxon>
    </lineage>
</organism>
<dbReference type="GeneID" id="28978994"/>
<proteinExistence type="predicted"/>
<dbReference type="EMBL" id="KQ474075">
    <property type="protein sequence ID" value="KPV77173.1"/>
    <property type="molecule type" value="Genomic_DNA"/>
</dbReference>
<accession>A0A194S8W8</accession>
<evidence type="ECO:0000313" key="2">
    <source>
        <dbReference type="Proteomes" id="UP000053890"/>
    </source>
</evidence>
<sequence>MAIGAGLAFLVFGPPPAGEAVAARLMPLALLAVSVSLPFELGLETLLARPFAAAAAALPAPRRDPPSPMHPLRWLAYRGAAIWREQTRHSCKPSSFLVGDGLAPLAGAGPSKPLASAPYPAACAPAARDRRSAARRCSSMATSSTSSRKISLAKLAAIDARLL</sequence>
<protein>
    <submittedName>
        <fullName evidence="1">Uncharacterized protein</fullName>
    </submittedName>
</protein>
<evidence type="ECO:0000313" key="1">
    <source>
        <dbReference type="EMBL" id="KPV77173.1"/>
    </source>
</evidence>
<keyword evidence="2" id="KW-1185">Reference proteome</keyword>
<name>A0A194S8W8_RHOGW</name>
<reference evidence="1 2" key="1">
    <citation type="journal article" date="2015" name="Front. Microbiol.">
        <title>Genome sequence of the plant growth promoting endophytic yeast Rhodotorula graminis WP1.</title>
        <authorList>
            <person name="Firrincieli A."/>
            <person name="Otillar R."/>
            <person name="Salamov A."/>
            <person name="Schmutz J."/>
            <person name="Khan Z."/>
            <person name="Redman R.S."/>
            <person name="Fleck N.D."/>
            <person name="Lindquist E."/>
            <person name="Grigoriev I.V."/>
            <person name="Doty S.L."/>
        </authorList>
    </citation>
    <scope>NUCLEOTIDE SEQUENCE [LARGE SCALE GENOMIC DNA]</scope>
    <source>
        <strain evidence="1 2">WP1</strain>
    </source>
</reference>